<name>A0A1F6EKH0_9BACT</name>
<evidence type="ECO:0000259" key="1">
    <source>
        <dbReference type="Pfam" id="PF06559"/>
    </source>
</evidence>
<dbReference type="PANTHER" id="PTHR42680:SF3">
    <property type="entry name" value="DCTP DEAMINASE"/>
    <property type="match status" value="1"/>
</dbReference>
<evidence type="ECO:0008006" key="5">
    <source>
        <dbReference type="Google" id="ProtNLM"/>
    </source>
</evidence>
<evidence type="ECO:0000313" key="4">
    <source>
        <dbReference type="Proteomes" id="UP000178427"/>
    </source>
</evidence>
<organism evidence="3 4">
    <name type="scientific">Candidatus Kaiserbacteria bacterium RIFCSPLOWO2_01_FULL_54_20</name>
    <dbReference type="NCBI Taxonomy" id="1798513"/>
    <lineage>
        <taxon>Bacteria</taxon>
        <taxon>Candidatus Kaiseribacteriota</taxon>
    </lineage>
</organism>
<comment type="caution">
    <text evidence="3">The sequence shown here is derived from an EMBL/GenBank/DDBJ whole genome shotgun (WGS) entry which is preliminary data.</text>
</comment>
<dbReference type="Proteomes" id="UP000178427">
    <property type="component" value="Unassembled WGS sequence"/>
</dbReference>
<dbReference type="Pfam" id="PF06559">
    <property type="entry name" value="DCD_N"/>
    <property type="match status" value="1"/>
</dbReference>
<dbReference type="Pfam" id="PF22569">
    <property type="entry name" value="DCD_C"/>
    <property type="match status" value="1"/>
</dbReference>
<dbReference type="AlphaFoldDB" id="A0A1F6EKH0"/>
<feature type="domain" description="2'-deoxycytidine 5'-triphosphate deaminase N-terminal" evidence="1">
    <location>
        <begin position="25"/>
        <end position="165"/>
    </location>
</feature>
<dbReference type="PANTHER" id="PTHR42680">
    <property type="entry name" value="DCTP DEAMINASE"/>
    <property type="match status" value="1"/>
</dbReference>
<accession>A0A1F6EKH0</accession>
<dbReference type="NCBIfam" id="NF005734">
    <property type="entry name" value="PRK07559.1"/>
    <property type="match status" value="1"/>
</dbReference>
<sequence>MVMACQQIERSIFGQVPMIRSDPKFKIEQSQIQPASFDFRLGKVGSRMRSAALPHNENVADLIAKYKKYDFELDAPGGKHLEVGMTYIIPLLESAALPSDTWAEFTAKSSTGRIDAFGRVLADKVGNYDLVPAGYHGPLYLEITPLSHDIKVKTGLSLVQGRFKTKETQKVTGRELQDMQMRQALLFSGGGEPLDVNKMDIVDDDLYFHVNLSREVVGFVAKDSTLPIDMMSEDAHEPYDFWEPIRRPRDGMLELLPGKFYLLATKERVRVPAECCGQVQAYRVTSGEMRPHYAGFFDNGFGGEQGTNGVLEVRAREVTMRVVDGQRICAMQFERTFEIPNRLYGAGSSYTGTGPSLSKHFKHRYDVWHTGYWAQW</sequence>
<dbReference type="GO" id="GO:0015949">
    <property type="term" value="P:nucleobase-containing small molecule interconversion"/>
    <property type="evidence" value="ECO:0007669"/>
    <property type="project" value="TreeGrafter"/>
</dbReference>
<feature type="domain" description="2'-deoxycytidine 5'-triphosphate deaminase C-terminal" evidence="2">
    <location>
        <begin position="198"/>
        <end position="361"/>
    </location>
</feature>
<evidence type="ECO:0000259" key="2">
    <source>
        <dbReference type="Pfam" id="PF22569"/>
    </source>
</evidence>
<dbReference type="InterPro" id="IPR010550">
    <property type="entry name" value="DCD_N"/>
</dbReference>
<dbReference type="SUPFAM" id="SSF51283">
    <property type="entry name" value="dUTPase-like"/>
    <property type="match status" value="2"/>
</dbReference>
<protein>
    <recommendedName>
        <fullName evidence="5">2'-deoxycytidine 5'-triphosphate deaminase</fullName>
    </recommendedName>
</protein>
<dbReference type="Gene3D" id="2.70.40.10">
    <property type="match status" value="2"/>
</dbReference>
<evidence type="ECO:0000313" key="3">
    <source>
        <dbReference type="EMBL" id="OGG74128.1"/>
    </source>
</evidence>
<dbReference type="EMBL" id="MFMA01000007">
    <property type="protein sequence ID" value="OGG74128.1"/>
    <property type="molecule type" value="Genomic_DNA"/>
</dbReference>
<dbReference type="InterPro" id="IPR036157">
    <property type="entry name" value="dUTPase-like_sf"/>
</dbReference>
<reference evidence="3 4" key="1">
    <citation type="journal article" date="2016" name="Nat. Commun.">
        <title>Thousands of microbial genomes shed light on interconnected biogeochemical processes in an aquifer system.</title>
        <authorList>
            <person name="Anantharaman K."/>
            <person name="Brown C.T."/>
            <person name="Hug L.A."/>
            <person name="Sharon I."/>
            <person name="Castelle C.J."/>
            <person name="Probst A.J."/>
            <person name="Thomas B.C."/>
            <person name="Singh A."/>
            <person name="Wilkins M.J."/>
            <person name="Karaoz U."/>
            <person name="Brodie E.L."/>
            <person name="Williams K.H."/>
            <person name="Hubbard S.S."/>
            <person name="Banfield J.F."/>
        </authorList>
    </citation>
    <scope>NUCLEOTIDE SEQUENCE [LARGE SCALE GENOMIC DNA]</scope>
</reference>
<dbReference type="InterPro" id="IPR053811">
    <property type="entry name" value="DCD_C"/>
</dbReference>
<proteinExistence type="predicted"/>
<gene>
    <name evidence="3" type="ORF">A3A40_01590</name>
</gene>
<dbReference type="STRING" id="1798513.A3A40_01590"/>
<dbReference type="GO" id="GO:0008829">
    <property type="term" value="F:dCTP deaminase activity"/>
    <property type="evidence" value="ECO:0007669"/>
    <property type="project" value="InterPro"/>
</dbReference>
<dbReference type="GO" id="GO:0009394">
    <property type="term" value="P:2'-deoxyribonucleotide metabolic process"/>
    <property type="evidence" value="ECO:0007669"/>
    <property type="project" value="InterPro"/>
</dbReference>